<dbReference type="EMBL" id="BPLQ01009518">
    <property type="protein sequence ID" value="GIY44448.1"/>
    <property type="molecule type" value="Genomic_DNA"/>
</dbReference>
<reference evidence="1 2" key="1">
    <citation type="submission" date="2021-06" db="EMBL/GenBank/DDBJ databases">
        <title>Caerostris darwini draft genome.</title>
        <authorList>
            <person name="Kono N."/>
            <person name="Arakawa K."/>
        </authorList>
    </citation>
    <scope>NUCLEOTIDE SEQUENCE [LARGE SCALE GENOMIC DNA]</scope>
</reference>
<evidence type="ECO:0000313" key="1">
    <source>
        <dbReference type="EMBL" id="GIY44448.1"/>
    </source>
</evidence>
<organism evidence="1 2">
    <name type="scientific">Caerostris darwini</name>
    <dbReference type="NCBI Taxonomy" id="1538125"/>
    <lineage>
        <taxon>Eukaryota</taxon>
        <taxon>Metazoa</taxon>
        <taxon>Ecdysozoa</taxon>
        <taxon>Arthropoda</taxon>
        <taxon>Chelicerata</taxon>
        <taxon>Arachnida</taxon>
        <taxon>Araneae</taxon>
        <taxon>Araneomorphae</taxon>
        <taxon>Entelegynae</taxon>
        <taxon>Araneoidea</taxon>
        <taxon>Araneidae</taxon>
        <taxon>Caerostris</taxon>
    </lineage>
</organism>
<dbReference type="AlphaFoldDB" id="A0AAV4TKH2"/>
<comment type="caution">
    <text evidence="1">The sequence shown here is derived from an EMBL/GenBank/DDBJ whole genome shotgun (WGS) entry which is preliminary data.</text>
</comment>
<name>A0AAV4TKH2_9ARAC</name>
<dbReference type="Proteomes" id="UP001054837">
    <property type="component" value="Unassembled WGS sequence"/>
</dbReference>
<proteinExistence type="predicted"/>
<accession>A0AAV4TKH2</accession>
<keyword evidence="2" id="KW-1185">Reference proteome</keyword>
<evidence type="ECO:0000313" key="2">
    <source>
        <dbReference type="Proteomes" id="UP001054837"/>
    </source>
</evidence>
<sequence>MVTFCVAETHAENWVTDVMLITLQAEVCRALSTLPDVAKGHIPGRSVFLHYTPQHSGQARDFPSFRGLQQYSGAE</sequence>
<gene>
    <name evidence="1" type="ORF">CDAR_536911</name>
</gene>
<protein>
    <submittedName>
        <fullName evidence="1">Uncharacterized protein</fullName>
    </submittedName>
</protein>